<feature type="domain" description="DUF5977" evidence="1">
    <location>
        <begin position="221"/>
        <end position="283"/>
    </location>
</feature>
<comment type="caution">
    <text evidence="2">The sequence shown here is derived from an EMBL/GenBank/DDBJ whole genome shotgun (WGS) entry which is preliminary data.</text>
</comment>
<dbReference type="Pfam" id="PF19404">
    <property type="entry name" value="DUF5977"/>
    <property type="match status" value="3"/>
</dbReference>
<dbReference type="InterPro" id="IPR046020">
    <property type="entry name" value="DUF5977"/>
</dbReference>
<dbReference type="AlphaFoldDB" id="A0A316HCB1"/>
<name>A0A316HCB1_9SPHI</name>
<feature type="domain" description="DUF5977" evidence="1">
    <location>
        <begin position="154"/>
        <end position="218"/>
    </location>
</feature>
<protein>
    <recommendedName>
        <fullName evidence="1">DUF5977 domain-containing protein</fullName>
    </recommendedName>
</protein>
<proteinExistence type="predicted"/>
<evidence type="ECO:0000259" key="1">
    <source>
        <dbReference type="Pfam" id="PF19404"/>
    </source>
</evidence>
<reference evidence="2 3" key="1">
    <citation type="submission" date="2018-05" db="EMBL/GenBank/DDBJ databases">
        <title>Genomic Encyclopedia of Archaeal and Bacterial Type Strains, Phase II (KMG-II): from individual species to whole genera.</title>
        <authorList>
            <person name="Goeker M."/>
        </authorList>
    </citation>
    <scope>NUCLEOTIDE SEQUENCE [LARGE SCALE GENOMIC DNA]</scope>
    <source>
        <strain evidence="2 3">DSM 19975</strain>
    </source>
</reference>
<evidence type="ECO:0000313" key="2">
    <source>
        <dbReference type="EMBL" id="PWK78047.1"/>
    </source>
</evidence>
<feature type="domain" description="DUF5977" evidence="1">
    <location>
        <begin position="287"/>
        <end position="350"/>
    </location>
</feature>
<sequence>MQALLLYLNINQIIINMKKILLFCSLILSCYLSSAQTLTASPTTVESGSEVTFTAQNESVIGHIIAFGLASIPPTVTQVSISFVSGSDTYWSAFSPTVGSKFKCKFVNNTTTNQTVNVSVTGTVNNDNTGSQNTNWGSVIAITVKPPATTPTTYYNDAKSAVFYNNTCASGYGSDPYTYLVPANKYSSQISKADANNKAQADINANGQTKANQNTTCKLLYYNVAASQVFTPSCSVGYVSSSPTVTYTVAAGAYKSTISQADADSKAQAEIAANGQGYADGTCKFVYKSAAVTGNFTKNDCGTGYVGSTVTYTVPVGQFTSTVSQADANSQAQNYFNANAQAYANANGSCQQVVNASFDVVSTYPDPPSGSSTYFIIFINGTNVSGSRGTAPQNQHNTVAASGIIPNSNSTVVVQVTSGHMPTTPTLSGFWGLRNGTISGNTITFTGVNLTASSQGISLTFH</sequence>
<accession>A0A316HCB1</accession>
<organism evidence="2 3">
    <name type="scientific">Mucilaginibacter oryzae</name>
    <dbReference type="NCBI Taxonomy" id="468058"/>
    <lineage>
        <taxon>Bacteria</taxon>
        <taxon>Pseudomonadati</taxon>
        <taxon>Bacteroidota</taxon>
        <taxon>Sphingobacteriia</taxon>
        <taxon>Sphingobacteriales</taxon>
        <taxon>Sphingobacteriaceae</taxon>
        <taxon>Mucilaginibacter</taxon>
    </lineage>
</organism>
<dbReference type="Proteomes" id="UP000245678">
    <property type="component" value="Unassembled WGS sequence"/>
</dbReference>
<evidence type="ECO:0000313" key="3">
    <source>
        <dbReference type="Proteomes" id="UP000245678"/>
    </source>
</evidence>
<dbReference type="EMBL" id="QGHA01000003">
    <property type="protein sequence ID" value="PWK78047.1"/>
    <property type="molecule type" value="Genomic_DNA"/>
</dbReference>
<keyword evidence="3" id="KW-1185">Reference proteome</keyword>
<gene>
    <name evidence="2" type="ORF">LX99_01887</name>
</gene>